<dbReference type="PANTHER" id="PTHR42942">
    <property type="entry name" value="6-O-METHYLGUANINE DNA METHYLTRANSFERASE"/>
    <property type="match status" value="1"/>
</dbReference>
<evidence type="ECO:0000256" key="5">
    <source>
        <dbReference type="ARBA" id="ARBA00023204"/>
    </source>
</evidence>
<dbReference type="Gene3D" id="1.10.10.10">
    <property type="entry name" value="Winged helix-like DNA-binding domain superfamily/Winged helix DNA-binding domain"/>
    <property type="match status" value="1"/>
</dbReference>
<keyword evidence="2 11" id="KW-0489">Methyltransferase</keyword>
<dbReference type="CDD" id="cd06445">
    <property type="entry name" value="ATase"/>
    <property type="match status" value="1"/>
</dbReference>
<keyword evidence="5" id="KW-0234">DNA repair</keyword>
<dbReference type="InterPro" id="IPR001497">
    <property type="entry name" value="MethylDNA_cys_MeTrfase_AS"/>
</dbReference>
<evidence type="ECO:0000313" key="10">
    <source>
        <dbReference type="EMBL" id="MDB9141272.1"/>
    </source>
</evidence>
<comment type="catalytic activity">
    <reaction evidence="6">
        <text>a 6-O-methyl-2'-deoxyguanosine in DNA + L-cysteinyl-[protein] = S-methyl-L-cysteinyl-[protein] + a 2'-deoxyguanosine in DNA</text>
        <dbReference type="Rhea" id="RHEA:24000"/>
        <dbReference type="Rhea" id="RHEA-COMP:10131"/>
        <dbReference type="Rhea" id="RHEA-COMP:10132"/>
        <dbReference type="Rhea" id="RHEA-COMP:11367"/>
        <dbReference type="Rhea" id="RHEA-COMP:11368"/>
        <dbReference type="ChEBI" id="CHEBI:29950"/>
        <dbReference type="ChEBI" id="CHEBI:82612"/>
        <dbReference type="ChEBI" id="CHEBI:85445"/>
        <dbReference type="ChEBI" id="CHEBI:85448"/>
        <dbReference type="EC" id="2.1.1.63"/>
    </reaction>
</comment>
<dbReference type="EMBL" id="CYXP01000008">
    <property type="protein sequence ID" value="CUN27680.1"/>
    <property type="molecule type" value="Genomic_DNA"/>
</dbReference>
<evidence type="ECO:0000313" key="13">
    <source>
        <dbReference type="Proteomes" id="UP000095455"/>
    </source>
</evidence>
<sequence length="103" mass="11824">MKADFYTEVYNIVKEIPEGNVVTYGQLAKLARRPQCSRMVGQAMFNAPRELNLPCHRVVNSQGRLAPNWTEQRELLEKEGIAFKKNGCVDLKKHIWAEILPII</sequence>
<dbReference type="Proteomes" id="UP001211522">
    <property type="component" value="Unassembled WGS sequence"/>
</dbReference>
<name>A0A174FBX6_PARDI</name>
<evidence type="ECO:0000313" key="8">
    <source>
        <dbReference type="EMBL" id="CUN27680.1"/>
    </source>
</evidence>
<dbReference type="GO" id="GO:0032259">
    <property type="term" value="P:methylation"/>
    <property type="evidence" value="ECO:0007669"/>
    <property type="project" value="UniProtKB-KW"/>
</dbReference>
<gene>
    <name evidence="8" type="primary">ogt_1</name>
    <name evidence="9" type="ORF">ERS852380_02361</name>
    <name evidence="8" type="ORF">ERS852429_03158</name>
    <name evidence="11" type="ORF">GKD66_14280</name>
    <name evidence="12" type="ORF">GKD70_01960</name>
    <name evidence="10" type="ORF">PN612_22545</name>
</gene>
<evidence type="ECO:0000256" key="4">
    <source>
        <dbReference type="ARBA" id="ARBA00022763"/>
    </source>
</evidence>
<comment type="catalytic activity">
    <reaction evidence="1">
        <text>a 4-O-methyl-thymidine in DNA + L-cysteinyl-[protein] = a thymidine in DNA + S-methyl-L-cysteinyl-[protein]</text>
        <dbReference type="Rhea" id="RHEA:53428"/>
        <dbReference type="Rhea" id="RHEA-COMP:10131"/>
        <dbReference type="Rhea" id="RHEA-COMP:10132"/>
        <dbReference type="Rhea" id="RHEA-COMP:13555"/>
        <dbReference type="Rhea" id="RHEA-COMP:13556"/>
        <dbReference type="ChEBI" id="CHEBI:29950"/>
        <dbReference type="ChEBI" id="CHEBI:82612"/>
        <dbReference type="ChEBI" id="CHEBI:137386"/>
        <dbReference type="ChEBI" id="CHEBI:137387"/>
        <dbReference type="EC" id="2.1.1.63"/>
    </reaction>
</comment>
<evidence type="ECO:0000313" key="11">
    <source>
        <dbReference type="EMBL" id="MRZ51371.1"/>
    </source>
</evidence>
<evidence type="ECO:0000313" key="9">
    <source>
        <dbReference type="EMBL" id="CUO47067.1"/>
    </source>
</evidence>
<dbReference type="AlphaFoldDB" id="A0A174FBX6"/>
<dbReference type="Proteomes" id="UP000441609">
    <property type="component" value="Unassembled WGS sequence"/>
</dbReference>
<dbReference type="PROSITE" id="PS00374">
    <property type="entry name" value="MGMT"/>
    <property type="match status" value="1"/>
</dbReference>
<dbReference type="InterPro" id="IPR014048">
    <property type="entry name" value="MethylDNA_cys_MeTrfase_DNA-bd"/>
</dbReference>
<dbReference type="GO" id="GO:0003908">
    <property type="term" value="F:methylated-DNA-[protein]-cysteine S-methyltransferase activity"/>
    <property type="evidence" value="ECO:0007669"/>
    <property type="project" value="UniProtKB-EC"/>
</dbReference>
<evidence type="ECO:0000313" key="16">
    <source>
        <dbReference type="Proteomes" id="UP000441609"/>
    </source>
</evidence>
<evidence type="ECO:0000313" key="15">
    <source>
        <dbReference type="Proteomes" id="UP000441358"/>
    </source>
</evidence>
<dbReference type="GO" id="GO:0006281">
    <property type="term" value="P:DNA repair"/>
    <property type="evidence" value="ECO:0007669"/>
    <property type="project" value="UniProtKB-KW"/>
</dbReference>
<evidence type="ECO:0000256" key="2">
    <source>
        <dbReference type="ARBA" id="ARBA00022603"/>
    </source>
</evidence>
<evidence type="ECO:0000313" key="12">
    <source>
        <dbReference type="EMBL" id="MSB72069.1"/>
    </source>
</evidence>
<dbReference type="PANTHER" id="PTHR42942:SF1">
    <property type="entry name" value="ALKYLTRANSFERASE-LIKE PROTEIN 1"/>
    <property type="match status" value="1"/>
</dbReference>
<dbReference type="Proteomes" id="UP000095455">
    <property type="component" value="Unassembled WGS sequence"/>
</dbReference>
<organism evidence="11 15">
    <name type="scientific">Parabacteroides distasonis</name>
    <dbReference type="NCBI Taxonomy" id="823"/>
    <lineage>
        <taxon>Bacteria</taxon>
        <taxon>Pseudomonadati</taxon>
        <taxon>Bacteroidota</taxon>
        <taxon>Bacteroidia</taxon>
        <taxon>Bacteroidales</taxon>
        <taxon>Tannerellaceae</taxon>
        <taxon>Parabacteroides</taxon>
    </lineage>
</organism>
<dbReference type="EMBL" id="WKMO01000002">
    <property type="protein sequence ID" value="MSB72069.1"/>
    <property type="molecule type" value="Genomic_DNA"/>
</dbReference>
<evidence type="ECO:0000259" key="7">
    <source>
        <dbReference type="Pfam" id="PF01035"/>
    </source>
</evidence>
<keyword evidence="3 11" id="KW-0808">Transferase</keyword>
<reference evidence="13 14" key="1">
    <citation type="submission" date="2015-09" db="EMBL/GenBank/DDBJ databases">
        <authorList>
            <consortium name="Pathogen Informatics"/>
        </authorList>
    </citation>
    <scope>NUCLEOTIDE SEQUENCE [LARGE SCALE GENOMIC DNA]</scope>
    <source>
        <strain evidence="9 13">2789STDY5608822</strain>
        <strain evidence="8 14">2789STDY5608872</strain>
    </source>
</reference>
<reference evidence="10" key="3">
    <citation type="submission" date="2023-01" db="EMBL/GenBank/DDBJ databases">
        <title>Human gut microbiome strain richness.</title>
        <authorList>
            <person name="Chen-Liaw A."/>
        </authorList>
    </citation>
    <scope>NUCLEOTIDE SEQUENCE</scope>
    <source>
        <strain evidence="10">D35st1_E5_D35t1_190705</strain>
    </source>
</reference>
<dbReference type="OMA" id="DEAEWWF"/>
<dbReference type="InterPro" id="IPR052520">
    <property type="entry name" value="ATL_DNA_repair"/>
</dbReference>
<dbReference type="InterPro" id="IPR036217">
    <property type="entry name" value="MethylDNA_cys_MeTrfase_DNAb"/>
</dbReference>
<dbReference type="EC" id="2.1.1.63" evidence="8 11"/>
<protein>
    <submittedName>
        <fullName evidence="11">Methylated-DNA--[protein]-cysteine S-methyltransferase</fullName>
        <ecNumber evidence="8 11">2.1.1.63</ecNumber>
    </submittedName>
    <submittedName>
        <fullName evidence="8">Methylated-DNA--protein-cysteine methyltransferase</fullName>
    </submittedName>
</protein>
<evidence type="ECO:0000313" key="14">
    <source>
        <dbReference type="Proteomes" id="UP000095591"/>
    </source>
</evidence>
<evidence type="ECO:0000256" key="3">
    <source>
        <dbReference type="ARBA" id="ARBA00022679"/>
    </source>
</evidence>
<dbReference type="NCBIfam" id="TIGR00589">
    <property type="entry name" value="ogt"/>
    <property type="match status" value="1"/>
</dbReference>
<keyword evidence="4" id="KW-0227">DNA damage</keyword>
<reference evidence="15 16" key="2">
    <citation type="journal article" date="2019" name="Nat. Med.">
        <title>A library of human gut bacterial isolates paired with longitudinal multiomics data enables mechanistic microbiome research.</title>
        <authorList>
            <person name="Poyet M."/>
            <person name="Groussin M."/>
            <person name="Gibbons S.M."/>
            <person name="Avila-Pacheco J."/>
            <person name="Jiang X."/>
            <person name="Kearney S.M."/>
            <person name="Perrotta A.R."/>
            <person name="Berdy B."/>
            <person name="Zhao S."/>
            <person name="Lieberman T.D."/>
            <person name="Swanson P.K."/>
            <person name="Smith M."/>
            <person name="Roesemann S."/>
            <person name="Alexander J.E."/>
            <person name="Rich S.A."/>
            <person name="Livny J."/>
            <person name="Vlamakis H."/>
            <person name="Clish C."/>
            <person name="Bullock K."/>
            <person name="Deik A."/>
            <person name="Scott J."/>
            <person name="Pierce K.A."/>
            <person name="Xavier R.J."/>
            <person name="Alm E.J."/>
        </authorList>
    </citation>
    <scope>NUCLEOTIDE SEQUENCE [LARGE SCALE GENOMIC DNA]</scope>
    <source>
        <strain evidence="12 16">BIOML-A20</strain>
        <strain evidence="11 15">BIOML-A32</strain>
    </source>
</reference>
<dbReference type="Proteomes" id="UP000095591">
    <property type="component" value="Unassembled WGS sequence"/>
</dbReference>
<dbReference type="SUPFAM" id="SSF46767">
    <property type="entry name" value="Methylated DNA-protein cysteine methyltransferase, C-terminal domain"/>
    <property type="match status" value="1"/>
</dbReference>
<dbReference type="OrthoDB" id="9132167at2"/>
<dbReference type="EMBL" id="JAQMPX010000154">
    <property type="protein sequence ID" value="MDB9141272.1"/>
    <property type="molecule type" value="Genomic_DNA"/>
</dbReference>
<dbReference type="EMBL" id="WKMC01000010">
    <property type="protein sequence ID" value="MRZ51371.1"/>
    <property type="molecule type" value="Genomic_DNA"/>
</dbReference>
<dbReference type="EMBL" id="CYYK01000008">
    <property type="protein sequence ID" value="CUO47067.1"/>
    <property type="molecule type" value="Genomic_DNA"/>
</dbReference>
<feature type="domain" description="Methylated-DNA-[protein]-cysteine S-methyltransferase DNA binding" evidence="7">
    <location>
        <begin position="4"/>
        <end position="81"/>
    </location>
</feature>
<evidence type="ECO:0000256" key="1">
    <source>
        <dbReference type="ARBA" id="ARBA00001286"/>
    </source>
</evidence>
<evidence type="ECO:0000256" key="6">
    <source>
        <dbReference type="ARBA" id="ARBA00049348"/>
    </source>
</evidence>
<dbReference type="Proteomes" id="UP000441358">
    <property type="component" value="Unassembled WGS sequence"/>
</dbReference>
<dbReference type="RefSeq" id="WP_005854515.1">
    <property type="nucleotide sequence ID" value="NZ_BQOC01000001.1"/>
</dbReference>
<proteinExistence type="predicted"/>
<accession>A0A174FBX6</accession>
<dbReference type="InterPro" id="IPR036388">
    <property type="entry name" value="WH-like_DNA-bd_sf"/>
</dbReference>
<dbReference type="Pfam" id="PF01035">
    <property type="entry name" value="DNA_binding_1"/>
    <property type="match status" value="1"/>
</dbReference>